<sequence>MFTLCLFDSYTDEAFSSTLWLPIPADILSFDSHGKINTEIETFRQRHGICQGLSAKRQLTQTKTKQRRFHCSGSRSEEPKSRRRICIHTHRLHSTPNPNPLRTGRPDSPSECITSRSSTAALFCSNPLLLPFKAEHGHTTKTEGQKVHPTLPKLEPGDAEWKMVSGPTRRHHRRRRDGDRGRLWGFLCFSLSLVLSSSFPPTSSSIQSLFIHSFICSFVHLFF</sequence>
<reference evidence="3" key="3">
    <citation type="submission" date="2020-12" db="UniProtKB">
        <authorList>
            <consortium name="EnsemblPlants"/>
        </authorList>
    </citation>
    <scope>IDENTIFICATION</scope>
</reference>
<gene>
    <name evidence="2" type="ORF">PHYPA_002238</name>
</gene>
<protein>
    <submittedName>
        <fullName evidence="2 3">Uncharacterized protein</fullName>
    </submittedName>
</protein>
<evidence type="ECO:0000256" key="1">
    <source>
        <dbReference type="SAM" id="MobiDB-lite"/>
    </source>
</evidence>
<dbReference type="InParanoid" id="A0A2K1L097"/>
<organism evidence="2">
    <name type="scientific">Physcomitrium patens</name>
    <name type="common">Spreading-leaved earth moss</name>
    <name type="synonym">Physcomitrella patens</name>
    <dbReference type="NCBI Taxonomy" id="3218"/>
    <lineage>
        <taxon>Eukaryota</taxon>
        <taxon>Viridiplantae</taxon>
        <taxon>Streptophyta</taxon>
        <taxon>Embryophyta</taxon>
        <taxon>Bryophyta</taxon>
        <taxon>Bryophytina</taxon>
        <taxon>Bryopsida</taxon>
        <taxon>Funariidae</taxon>
        <taxon>Funariales</taxon>
        <taxon>Funariaceae</taxon>
        <taxon>Physcomitrium</taxon>
    </lineage>
</organism>
<dbReference type="Gramene" id="Pp3c2_4979V3.1">
    <property type="protein sequence ID" value="PAC:32933264.CDS.1"/>
    <property type="gene ID" value="Pp3c2_4979"/>
</dbReference>
<reference evidence="2 4" key="2">
    <citation type="journal article" date="2018" name="Plant J.">
        <title>The Physcomitrella patens chromosome-scale assembly reveals moss genome structure and evolution.</title>
        <authorList>
            <person name="Lang D."/>
            <person name="Ullrich K.K."/>
            <person name="Murat F."/>
            <person name="Fuchs J."/>
            <person name="Jenkins J."/>
            <person name="Haas F.B."/>
            <person name="Piednoel M."/>
            <person name="Gundlach H."/>
            <person name="Van Bel M."/>
            <person name="Meyberg R."/>
            <person name="Vives C."/>
            <person name="Morata J."/>
            <person name="Symeonidi A."/>
            <person name="Hiss M."/>
            <person name="Muchero W."/>
            <person name="Kamisugi Y."/>
            <person name="Saleh O."/>
            <person name="Blanc G."/>
            <person name="Decker E.L."/>
            <person name="van Gessel N."/>
            <person name="Grimwood J."/>
            <person name="Hayes R.D."/>
            <person name="Graham S.W."/>
            <person name="Gunter L.E."/>
            <person name="McDaniel S.F."/>
            <person name="Hoernstein S.N.W."/>
            <person name="Larsson A."/>
            <person name="Li F.W."/>
            <person name="Perroud P.F."/>
            <person name="Phillips J."/>
            <person name="Ranjan P."/>
            <person name="Rokshar D.S."/>
            <person name="Rothfels C.J."/>
            <person name="Schneider L."/>
            <person name="Shu S."/>
            <person name="Stevenson D.W."/>
            <person name="Thummler F."/>
            <person name="Tillich M."/>
            <person name="Villarreal Aguilar J.C."/>
            <person name="Widiez T."/>
            <person name="Wong G.K."/>
            <person name="Wymore A."/>
            <person name="Zhang Y."/>
            <person name="Zimmer A.D."/>
            <person name="Quatrano R.S."/>
            <person name="Mayer K.F.X."/>
            <person name="Goodstein D."/>
            <person name="Casacuberta J.M."/>
            <person name="Vandepoele K."/>
            <person name="Reski R."/>
            <person name="Cuming A.C."/>
            <person name="Tuskan G.A."/>
            <person name="Maumus F."/>
            <person name="Salse J."/>
            <person name="Schmutz J."/>
            <person name="Rensing S.A."/>
        </authorList>
    </citation>
    <scope>NUCLEOTIDE SEQUENCE [LARGE SCALE GENOMIC DNA]</scope>
    <source>
        <strain evidence="3 4">cv. Gransden 2004</strain>
    </source>
</reference>
<keyword evidence="4" id="KW-1185">Reference proteome</keyword>
<evidence type="ECO:0000313" key="2">
    <source>
        <dbReference type="EMBL" id="PNR59447.1"/>
    </source>
</evidence>
<feature type="region of interest" description="Disordered" evidence="1">
    <location>
        <begin position="91"/>
        <end position="111"/>
    </location>
</feature>
<feature type="region of interest" description="Disordered" evidence="1">
    <location>
        <begin position="139"/>
        <end position="176"/>
    </location>
</feature>
<reference evidence="2 4" key="1">
    <citation type="journal article" date="2008" name="Science">
        <title>The Physcomitrella genome reveals evolutionary insights into the conquest of land by plants.</title>
        <authorList>
            <person name="Rensing S."/>
            <person name="Lang D."/>
            <person name="Zimmer A."/>
            <person name="Terry A."/>
            <person name="Salamov A."/>
            <person name="Shapiro H."/>
            <person name="Nishiyama T."/>
            <person name="Perroud P.-F."/>
            <person name="Lindquist E."/>
            <person name="Kamisugi Y."/>
            <person name="Tanahashi T."/>
            <person name="Sakakibara K."/>
            <person name="Fujita T."/>
            <person name="Oishi K."/>
            <person name="Shin-I T."/>
            <person name="Kuroki Y."/>
            <person name="Toyoda A."/>
            <person name="Suzuki Y."/>
            <person name="Hashimoto A."/>
            <person name="Yamaguchi K."/>
            <person name="Sugano A."/>
            <person name="Kohara Y."/>
            <person name="Fujiyama A."/>
            <person name="Anterola A."/>
            <person name="Aoki S."/>
            <person name="Ashton N."/>
            <person name="Barbazuk W.B."/>
            <person name="Barker E."/>
            <person name="Bennetzen J."/>
            <person name="Bezanilla M."/>
            <person name="Blankenship R."/>
            <person name="Cho S.H."/>
            <person name="Dutcher S."/>
            <person name="Estelle M."/>
            <person name="Fawcett J.A."/>
            <person name="Gundlach H."/>
            <person name="Hanada K."/>
            <person name="Heyl A."/>
            <person name="Hicks K.A."/>
            <person name="Hugh J."/>
            <person name="Lohr M."/>
            <person name="Mayer K."/>
            <person name="Melkozernov A."/>
            <person name="Murata T."/>
            <person name="Nelson D."/>
            <person name="Pils B."/>
            <person name="Prigge M."/>
            <person name="Reiss B."/>
            <person name="Renner T."/>
            <person name="Rombauts S."/>
            <person name="Rushton P."/>
            <person name="Sanderfoot A."/>
            <person name="Schween G."/>
            <person name="Shiu S.-H."/>
            <person name="Stueber K."/>
            <person name="Theodoulou F.L."/>
            <person name="Tu H."/>
            <person name="Van de Peer Y."/>
            <person name="Verrier P.J."/>
            <person name="Waters E."/>
            <person name="Wood A."/>
            <person name="Yang L."/>
            <person name="Cove D."/>
            <person name="Cuming A."/>
            <person name="Hasebe M."/>
            <person name="Lucas S."/>
            <person name="Mishler D.B."/>
            <person name="Reski R."/>
            <person name="Grigoriev I."/>
            <person name="Quatrano R.S."/>
            <person name="Boore J.L."/>
        </authorList>
    </citation>
    <scope>NUCLEOTIDE SEQUENCE [LARGE SCALE GENOMIC DNA]</scope>
    <source>
        <strain evidence="3 4">cv. Gransden 2004</strain>
    </source>
</reference>
<dbReference type="EMBL" id="ABEU02000002">
    <property type="protein sequence ID" value="PNR59447.1"/>
    <property type="molecule type" value="Genomic_DNA"/>
</dbReference>
<dbReference type="EnsemblPlants" id="Pp3c2_4979V3.1">
    <property type="protein sequence ID" value="PAC:32933264.CDS.1"/>
    <property type="gene ID" value="Pp3c2_4979"/>
</dbReference>
<proteinExistence type="predicted"/>
<evidence type="ECO:0000313" key="4">
    <source>
        <dbReference type="Proteomes" id="UP000006727"/>
    </source>
</evidence>
<accession>A0A2K1L097</accession>
<name>A0A2K1L097_PHYPA</name>
<dbReference type="AlphaFoldDB" id="A0A2K1L097"/>
<evidence type="ECO:0000313" key="3">
    <source>
        <dbReference type="EnsemblPlants" id="PAC:32933264.CDS.1"/>
    </source>
</evidence>
<dbReference type="Proteomes" id="UP000006727">
    <property type="component" value="Chromosome 2"/>
</dbReference>